<feature type="transmembrane region" description="Helical" evidence="2">
    <location>
        <begin position="269"/>
        <end position="285"/>
    </location>
</feature>
<dbReference type="GO" id="GO:0016020">
    <property type="term" value="C:membrane"/>
    <property type="evidence" value="ECO:0007669"/>
    <property type="project" value="InterPro"/>
</dbReference>
<evidence type="ECO:0000313" key="5">
    <source>
        <dbReference type="Proteomes" id="UP000050326"/>
    </source>
</evidence>
<dbReference type="PANTHER" id="PTHR22911:SF137">
    <property type="entry name" value="SOLUTE CARRIER FAMILY 35 MEMBER G2-RELATED"/>
    <property type="match status" value="1"/>
</dbReference>
<feature type="transmembrane region" description="Helical" evidence="2">
    <location>
        <begin position="66"/>
        <end position="88"/>
    </location>
</feature>
<feature type="transmembrane region" description="Helical" evidence="2">
    <location>
        <begin position="149"/>
        <end position="171"/>
    </location>
</feature>
<organism evidence="4 5">
    <name type="scientific">Oxobacter pfennigii</name>
    <dbReference type="NCBI Taxonomy" id="36849"/>
    <lineage>
        <taxon>Bacteria</taxon>
        <taxon>Bacillati</taxon>
        <taxon>Bacillota</taxon>
        <taxon>Clostridia</taxon>
        <taxon>Eubacteriales</taxon>
        <taxon>Clostridiaceae</taxon>
        <taxon>Oxobacter</taxon>
    </lineage>
</organism>
<comment type="caution">
    <text evidence="4">The sequence shown here is derived from an EMBL/GenBank/DDBJ whole genome shotgun (WGS) entry which is preliminary data.</text>
</comment>
<proteinExistence type="inferred from homology"/>
<evidence type="ECO:0000259" key="3">
    <source>
        <dbReference type="Pfam" id="PF00892"/>
    </source>
</evidence>
<keyword evidence="2" id="KW-1133">Transmembrane helix</keyword>
<feature type="transmembrane region" description="Helical" evidence="2">
    <location>
        <begin position="123"/>
        <end position="143"/>
    </location>
</feature>
<feature type="transmembrane region" description="Helical" evidence="2">
    <location>
        <begin position="246"/>
        <end position="263"/>
    </location>
</feature>
<dbReference type="SUPFAM" id="SSF103481">
    <property type="entry name" value="Multidrug resistance efflux transporter EmrE"/>
    <property type="match status" value="2"/>
</dbReference>
<feature type="domain" description="EamA" evidence="3">
    <location>
        <begin position="152"/>
        <end position="285"/>
    </location>
</feature>
<feature type="transmembrane region" description="Helical" evidence="2">
    <location>
        <begin position="36"/>
        <end position="54"/>
    </location>
</feature>
<protein>
    <submittedName>
        <fullName evidence="4">Putative inner membrane transporter YicL</fullName>
    </submittedName>
</protein>
<dbReference type="EMBL" id="LKET01000011">
    <property type="protein sequence ID" value="KPU46283.1"/>
    <property type="molecule type" value="Genomic_DNA"/>
</dbReference>
<dbReference type="AlphaFoldDB" id="A0A0P8WC26"/>
<feature type="transmembrane region" description="Helical" evidence="2">
    <location>
        <begin position="7"/>
        <end position="24"/>
    </location>
</feature>
<evidence type="ECO:0000256" key="2">
    <source>
        <dbReference type="SAM" id="Phobius"/>
    </source>
</evidence>
<sequence>MELKGLIYAIVSAVFFGSAGVLIKQGYTQNVTPSELLIIQYIIAITIMFTISMIKYRKELKLKGKLIIKLAILGTFGNAVMTIALYSAMAYLDVAVATILLYTYPSMVALSSFILYKEKISRIKILAIIGTFSGCLLVVDLWSGHSMPISFIGIGFGLLSAAAYSFMNIYADTIVEDVPPLVITFISTIFSLFLLMVFNADFLPRLSSMPIGVVSNAAMLAIFCEIIPLSLLYAAIGYIGPVKTSIISTLEVPVASLSAFFIMGERLSIPQYAGIALVLLSITILKKE</sequence>
<dbReference type="RefSeq" id="WP_054873290.1">
    <property type="nucleotide sequence ID" value="NZ_LKET01000011.1"/>
</dbReference>
<accession>A0A0P8WC26</accession>
<feature type="transmembrane region" description="Helical" evidence="2">
    <location>
        <begin position="218"/>
        <end position="239"/>
    </location>
</feature>
<feature type="transmembrane region" description="Helical" evidence="2">
    <location>
        <begin position="94"/>
        <end position="116"/>
    </location>
</feature>
<keyword evidence="5" id="KW-1185">Reference proteome</keyword>
<name>A0A0P8WC26_9CLOT</name>
<evidence type="ECO:0000313" key="4">
    <source>
        <dbReference type="EMBL" id="KPU46283.1"/>
    </source>
</evidence>
<dbReference type="InterPro" id="IPR037185">
    <property type="entry name" value="EmrE-like"/>
</dbReference>
<gene>
    <name evidence="4" type="primary">yicL_1</name>
    <name evidence="4" type="ORF">OXPF_01280</name>
</gene>
<dbReference type="Proteomes" id="UP000050326">
    <property type="component" value="Unassembled WGS sequence"/>
</dbReference>
<keyword evidence="2" id="KW-0472">Membrane</keyword>
<feature type="domain" description="EamA" evidence="3">
    <location>
        <begin position="4"/>
        <end position="139"/>
    </location>
</feature>
<evidence type="ECO:0000256" key="1">
    <source>
        <dbReference type="ARBA" id="ARBA00007362"/>
    </source>
</evidence>
<dbReference type="STRING" id="36849.OXPF_01280"/>
<dbReference type="InterPro" id="IPR000620">
    <property type="entry name" value="EamA_dom"/>
</dbReference>
<comment type="similarity">
    <text evidence="1">Belongs to the EamA transporter family.</text>
</comment>
<reference evidence="4 5" key="1">
    <citation type="submission" date="2015-09" db="EMBL/GenBank/DDBJ databases">
        <title>Genome sequence of Oxobacter pfennigii DSM 3222.</title>
        <authorList>
            <person name="Poehlein A."/>
            <person name="Bengelsdorf F.R."/>
            <person name="Schiel-Bengelsdorf B."/>
            <person name="Duerre P."/>
            <person name="Daniel R."/>
        </authorList>
    </citation>
    <scope>NUCLEOTIDE SEQUENCE [LARGE SCALE GENOMIC DNA]</scope>
    <source>
        <strain evidence="4 5">DSM 3222</strain>
    </source>
</reference>
<dbReference type="PANTHER" id="PTHR22911">
    <property type="entry name" value="ACYL-MALONYL CONDENSING ENZYME-RELATED"/>
    <property type="match status" value="1"/>
</dbReference>
<dbReference type="OrthoDB" id="1894884at2"/>
<dbReference type="Pfam" id="PF00892">
    <property type="entry name" value="EamA"/>
    <property type="match status" value="2"/>
</dbReference>
<feature type="transmembrane region" description="Helical" evidence="2">
    <location>
        <begin position="178"/>
        <end position="198"/>
    </location>
</feature>
<keyword evidence="2" id="KW-0812">Transmembrane</keyword>